<dbReference type="EMBL" id="RIAS01000017">
    <property type="protein sequence ID" value="KAA8786946.1"/>
    <property type="molecule type" value="Genomic_DNA"/>
</dbReference>
<dbReference type="InterPro" id="IPR027304">
    <property type="entry name" value="Trigger_fact/SurA_dom_sf"/>
</dbReference>
<dbReference type="SUPFAM" id="SSF109998">
    <property type="entry name" value="Triger factor/SurA peptide-binding domain-like"/>
    <property type="match status" value="1"/>
</dbReference>
<reference evidence="2 3" key="1">
    <citation type="journal article" date="2019" name="J. Ind. Microbiol. Biotechnol.">
        <title>Paenibacillus amylolyticus 27C64 has a diverse set of carbohydrate-active enzymes and complete pectin deconstruction system.</title>
        <authorList>
            <person name="Keggi C."/>
            <person name="Doran-Peterson J."/>
        </authorList>
    </citation>
    <scope>NUCLEOTIDE SEQUENCE [LARGE SCALE GENOMIC DNA]</scope>
    <source>
        <strain evidence="2 3">27C64</strain>
    </source>
</reference>
<feature type="chain" id="PRO_5038582070" description="Peptidyl-prolyl cis-trans isomerase" evidence="1">
    <location>
        <begin position="21"/>
        <end position="365"/>
    </location>
</feature>
<evidence type="ECO:0000313" key="2">
    <source>
        <dbReference type="EMBL" id="KAA8786946.1"/>
    </source>
</evidence>
<keyword evidence="1" id="KW-0732">Signal</keyword>
<dbReference type="AlphaFoldDB" id="A0A5M9WZ69"/>
<protein>
    <recommendedName>
        <fullName evidence="4">Peptidyl-prolyl cis-trans isomerase</fullName>
    </recommendedName>
</protein>
<dbReference type="Proteomes" id="UP000323664">
    <property type="component" value="Unassembled WGS sequence"/>
</dbReference>
<comment type="caution">
    <text evidence="2">The sequence shown here is derived from an EMBL/GenBank/DDBJ whole genome shotgun (WGS) entry which is preliminary data.</text>
</comment>
<evidence type="ECO:0000256" key="1">
    <source>
        <dbReference type="SAM" id="SignalP"/>
    </source>
</evidence>
<name>A0A5M9WZ69_PAEAM</name>
<organism evidence="2 3">
    <name type="scientific">Paenibacillus amylolyticus</name>
    <dbReference type="NCBI Taxonomy" id="1451"/>
    <lineage>
        <taxon>Bacteria</taxon>
        <taxon>Bacillati</taxon>
        <taxon>Bacillota</taxon>
        <taxon>Bacilli</taxon>
        <taxon>Bacillales</taxon>
        <taxon>Paenibacillaceae</taxon>
        <taxon>Paenibacillus</taxon>
    </lineage>
</organism>
<gene>
    <name evidence="2" type="ORF">EC604_24245</name>
</gene>
<evidence type="ECO:0008006" key="4">
    <source>
        <dbReference type="Google" id="ProtNLM"/>
    </source>
</evidence>
<sequence>MKRFTFVAIILIIASSTYFAIAGHTPSENTYVAKVNESWITVHELQREMQQQRAMVIHYFQSTYGAPYNKDFWKADYEGENPEQFLKQLAMEEITKIKVEMDLAQNKGLIRGSSHDDLMHEMEIENQHRREALASNQPIYGPKQLDEISFMNYFTSRVRNRLKEALSLNELKPTDKELEEYYKEVQGQLFVREDTIKFDKISVSYKHTDLDLNQTQVHKQTAKKVIEVAQSLLEQGDKSEMSEIITVLQKQFNSAILHHTIEEFNPQTASTYFKSQPALYAELQNLSNVEHKSFIIDEPAQSQYVLIRTFGEQLSERITKSLTAKEQNHIRQSYLNQAYARYILKLISHAQIDIMSEAYHRVSID</sequence>
<evidence type="ECO:0000313" key="3">
    <source>
        <dbReference type="Proteomes" id="UP000323664"/>
    </source>
</evidence>
<feature type="signal peptide" evidence="1">
    <location>
        <begin position="1"/>
        <end position="20"/>
    </location>
</feature>
<accession>A0A5M9WZ69</accession>
<proteinExistence type="predicted"/>